<keyword evidence="3" id="KW-0808">Transferase</keyword>
<name>A1U085_MARN8</name>
<evidence type="ECO:0000256" key="1">
    <source>
        <dbReference type="ARBA" id="ARBA00011900"/>
    </source>
</evidence>
<feature type="region of interest" description="Disordered" evidence="5">
    <location>
        <begin position="1670"/>
        <end position="1691"/>
    </location>
</feature>
<dbReference type="GO" id="GO:0032259">
    <property type="term" value="P:methylation"/>
    <property type="evidence" value="ECO:0007669"/>
    <property type="project" value="UniProtKB-KW"/>
</dbReference>
<sequence>MSLDTAIKNVGDYYAAHYLADKNGFSKDIADKVKGWKEQGSQSAPRKLAGLSETYFKAKTEALNYDDPLLRVRAENDIINRWHPALLEALGYQPEPFGLVLESEQKQIPILHRLNRHNQPWLVIAEAPFCLTDGDSDEEPLEQDVIARTQYVDGLPTFQGSWEKAIALLLKQEDAPRWIMLLAGGRIYLFDAHTFAQGRYLWIDLDEAYGRRQAATFEAIAALLSDEALVPQGESDEVLHERLREGSLKSTHGVSEKLQGAVRDAIEAIANGWVEARRQNNLGYRQLSEREEPLPNGSREITAEQLRHDALIYVYRLLFCFYAEARGGELGILPINDDVYRLGYSLESLRDLVDANEPGTTTENGTYIAEHLQRLFQLIYDGFDPQRDGTEEETDENLFGQAPRQESLFGAPAGEQLSLTCSGGRRSKYTPGKVFAIQPLTATLFDPQATPLLSRVKLPNRILHKVVRCLSLGTSQQSKRIGRINYAELGIVQLGSVYEGLLSYKGFFATEDLIQVHQKAKNGKPMLDNAIDAKVPTWFVPATRESEFKAGEIVLEHRTEKTRIYRTGEFILHLNGVDRVNSASYYTPEVLTRTLVEEALKERLKDFGPEQADDILSLKICEPAMGSAAFLVEAIDQLAHHYLELKQKQLGKNIDPSNYEDELRRVRHYIAVHNVYGVDLNPVAVELGALSLWLSTIHRLKVADGDEDSQPLFQPAATPWFGLRLRAGNSLIGARRSVWKKDQLLRGKHYGKKTAELPRQLKPGEDRQPGEIYHFLVWDEDMAPAANDKLMKEHWPDECDAIKTWRNKQVKTKLSVEEVTRLERLSERIDELWKDYSIARERALADTACTSSVWPTPQNSLESLRNGPTLRRQEGIKASLEAESGAFQRLKLLMDSWCSFYFWPLDQSDNLPSREAWLAAAEVLLGIGTDDLATRAMLDIQLGEEIELEALFQASEQKLPDAEHLSELVPWYGVGRTATAEQNFHHWELIFTEVLGPQVQDNVSPNGFDLMFGNPPWLKVTWKDAPLLNEFEPLLGVRDAKSAVYNRERPKLLTNEERVQIYRTQFEMGEGGNVFLNDVTLYPNLAGVQTNLYKNFIEKSWALIGQQGVVGLLHPEGVFDDGSGGLFRQAYYPRLRAHYQYENERQQELFADVNARQTFSINIFGDAADSVRFRAVFNLFGGHTLKHCLAHDRPQDPIPGIKDENGQWEVRGHCERVLWITEAELNLFAKLLDDEGTSFLHARLPQVHSKPLLRVLEKFAAAPRRLGDLAGRYHATVMFDESYAQRDGIITRIENPSYQPTSADEWVISGPHFYVANPFNKTPRSVCTEKNHYDSIDLESIPEDYLPRAVYRPGDEHGNLDAFYKAIPEWPKPQKPVKTESGWQPGFWPVAKHEVPAYEALLGEPLKLYGVDPAKPGAKTARRFGFFSRWEGDVLLAISWLTSRGMDRNSQEFTRRFGDVRLAQRAPDDDIRYLPRPLTADPRLVYRRRGQPANERTLIPAIMPPGVTHINPVISFTFDEPEMAVVFAGHSISILHDFLIRVAGRSDIYANTLSPFPIVDESLWPLVKSRTLRLSCLTVHYADLWKKVFLPEFQNDSFTKADGEKWGMLTKHWSPASAFRKDKERWQAALELDVLLAIGFGLDIEELIQLYRVQFSALVEYEKVDEYDSKGQRLPNTKRKDDGGKEVRAARADHDGVSPLTVSWEIDNGNQTVTKTFYPPFSHVDRIEDYRTAYRVFSERLGLTDNNKEPA</sequence>
<dbReference type="SUPFAM" id="SSF53335">
    <property type="entry name" value="S-adenosyl-L-methionine-dependent methyltransferases"/>
    <property type="match status" value="1"/>
</dbReference>
<dbReference type="InterPro" id="IPR050953">
    <property type="entry name" value="N4_N6_ade-DNA_methylase"/>
</dbReference>
<dbReference type="KEGG" id="maq:Maqu_1315"/>
<dbReference type="STRING" id="351348.Maqu_1315"/>
<evidence type="ECO:0000256" key="4">
    <source>
        <dbReference type="ARBA" id="ARBA00047942"/>
    </source>
</evidence>
<dbReference type="Gene3D" id="3.40.50.150">
    <property type="entry name" value="Vaccinia Virus protein VP39"/>
    <property type="match status" value="2"/>
</dbReference>
<dbReference type="GO" id="GO:0009007">
    <property type="term" value="F:site-specific DNA-methyltransferase (adenine-specific) activity"/>
    <property type="evidence" value="ECO:0007669"/>
    <property type="project" value="UniProtKB-EC"/>
</dbReference>
<dbReference type="EC" id="2.1.1.72" evidence="1"/>
<dbReference type="eggNOG" id="COG1002">
    <property type="taxonomic scope" value="Bacteria"/>
</dbReference>
<comment type="catalytic activity">
    <reaction evidence="4">
        <text>a 2'-deoxyadenosine in DNA + S-adenosyl-L-methionine = an N(6)-methyl-2'-deoxyadenosine in DNA + S-adenosyl-L-homocysteine + H(+)</text>
        <dbReference type="Rhea" id="RHEA:15197"/>
        <dbReference type="Rhea" id="RHEA-COMP:12418"/>
        <dbReference type="Rhea" id="RHEA-COMP:12419"/>
        <dbReference type="ChEBI" id="CHEBI:15378"/>
        <dbReference type="ChEBI" id="CHEBI:57856"/>
        <dbReference type="ChEBI" id="CHEBI:59789"/>
        <dbReference type="ChEBI" id="CHEBI:90615"/>
        <dbReference type="ChEBI" id="CHEBI:90616"/>
        <dbReference type="EC" id="2.1.1.72"/>
    </reaction>
</comment>
<dbReference type="REBASE" id="14628">
    <property type="entry name" value="MaqORF1315P"/>
</dbReference>
<feature type="compositionally biased region" description="Basic and acidic residues" evidence="5">
    <location>
        <begin position="1678"/>
        <end position="1691"/>
    </location>
</feature>
<dbReference type="PANTHER" id="PTHR33841">
    <property type="entry name" value="DNA METHYLTRANSFERASE YEEA-RELATED"/>
    <property type="match status" value="1"/>
</dbReference>
<dbReference type="HOGENOM" id="CLU_003916_0_0_6"/>
<accession>A1U085</accession>
<reference evidence="7" key="1">
    <citation type="journal article" date="2011" name="Appl. Environ. Microbiol.">
        <title>Genomic potential of Marinobacter aquaeolei, a biogeochemical 'opportunitroph'.</title>
        <authorList>
            <person name="Singer E."/>
            <person name="Webb E.A."/>
            <person name="Nelson W.C."/>
            <person name="Heidelberg J.F."/>
            <person name="Ivanova N."/>
            <person name="Pati A."/>
            <person name="Edwards K.J."/>
        </authorList>
    </citation>
    <scope>NUCLEOTIDE SEQUENCE [LARGE SCALE GENOMIC DNA]</scope>
    <source>
        <strain evidence="7">ATCC 700491 / DSM 11845 / VT8</strain>
    </source>
</reference>
<dbReference type="Proteomes" id="UP000000998">
    <property type="component" value="Chromosome"/>
</dbReference>
<proteinExistence type="predicted"/>
<organism evidence="6 7">
    <name type="scientific">Marinobacter nauticus (strain ATCC 700491 / DSM 11845 / VT8)</name>
    <name type="common">Marinobacter aquaeolei</name>
    <dbReference type="NCBI Taxonomy" id="351348"/>
    <lineage>
        <taxon>Bacteria</taxon>
        <taxon>Pseudomonadati</taxon>
        <taxon>Pseudomonadota</taxon>
        <taxon>Gammaproteobacteria</taxon>
        <taxon>Pseudomonadales</taxon>
        <taxon>Marinobacteraceae</taxon>
        <taxon>Marinobacter</taxon>
    </lineage>
</organism>
<gene>
    <name evidence="6" type="ordered locus">Maqu_1315</name>
</gene>
<dbReference type="EMBL" id="CP000514">
    <property type="protein sequence ID" value="ABM18404.1"/>
    <property type="molecule type" value="Genomic_DNA"/>
</dbReference>
<evidence type="ECO:0000313" key="7">
    <source>
        <dbReference type="Proteomes" id="UP000000998"/>
    </source>
</evidence>
<protein>
    <recommendedName>
        <fullName evidence="1">site-specific DNA-methyltransferase (adenine-specific)</fullName>
        <ecNumber evidence="1">2.1.1.72</ecNumber>
    </recommendedName>
</protein>
<dbReference type="PANTHER" id="PTHR33841:SF1">
    <property type="entry name" value="DNA METHYLTRANSFERASE A"/>
    <property type="match status" value="1"/>
</dbReference>
<evidence type="ECO:0000256" key="3">
    <source>
        <dbReference type="ARBA" id="ARBA00022679"/>
    </source>
</evidence>
<evidence type="ECO:0000313" key="6">
    <source>
        <dbReference type="EMBL" id="ABM18404.1"/>
    </source>
</evidence>
<keyword evidence="2" id="KW-0489">Methyltransferase</keyword>
<evidence type="ECO:0000256" key="2">
    <source>
        <dbReference type="ARBA" id="ARBA00022603"/>
    </source>
</evidence>
<evidence type="ECO:0000256" key="5">
    <source>
        <dbReference type="SAM" id="MobiDB-lite"/>
    </source>
</evidence>
<dbReference type="RefSeq" id="WP_011784809.1">
    <property type="nucleotide sequence ID" value="NC_008740.1"/>
</dbReference>
<dbReference type="OrthoDB" id="9782445at2"/>
<dbReference type="InterPro" id="IPR029063">
    <property type="entry name" value="SAM-dependent_MTases_sf"/>
</dbReference>